<evidence type="ECO:0000313" key="9">
    <source>
        <dbReference type="EMBL" id="KAH7128958.1"/>
    </source>
</evidence>
<dbReference type="GO" id="GO:0016020">
    <property type="term" value="C:membrane"/>
    <property type="evidence" value="ECO:0007669"/>
    <property type="project" value="UniProtKB-SubCell"/>
</dbReference>
<comment type="caution">
    <text evidence="9">The sequence shown here is derived from an EMBL/GenBank/DDBJ whole genome shotgun (WGS) entry which is preliminary data.</text>
</comment>
<dbReference type="OrthoDB" id="3923077at2759"/>
<comment type="subcellular location">
    <subcellularLocation>
        <location evidence="1">Membrane</location>
        <topology evidence="1">Multi-pass membrane protein</topology>
    </subcellularLocation>
</comment>
<feature type="region of interest" description="Disordered" evidence="6">
    <location>
        <begin position="272"/>
        <end position="299"/>
    </location>
</feature>
<evidence type="ECO:0000256" key="3">
    <source>
        <dbReference type="ARBA" id="ARBA00022989"/>
    </source>
</evidence>
<feature type="region of interest" description="Disordered" evidence="6">
    <location>
        <begin position="311"/>
        <end position="346"/>
    </location>
</feature>
<dbReference type="PANTHER" id="PTHR33048:SF93">
    <property type="entry name" value="INTEGRAL MEMBRANE PROTEIN"/>
    <property type="match status" value="1"/>
</dbReference>
<keyword evidence="4 7" id="KW-0472">Membrane</keyword>
<evidence type="ECO:0000256" key="1">
    <source>
        <dbReference type="ARBA" id="ARBA00004141"/>
    </source>
</evidence>
<gene>
    <name evidence="9" type="ORF">EDB81DRAFT_906729</name>
</gene>
<dbReference type="Pfam" id="PF20684">
    <property type="entry name" value="Fung_rhodopsin"/>
    <property type="match status" value="1"/>
</dbReference>
<feature type="domain" description="Rhodopsin" evidence="8">
    <location>
        <begin position="27"/>
        <end position="263"/>
    </location>
</feature>
<keyword evidence="2 7" id="KW-0812">Transmembrane</keyword>
<dbReference type="InterPro" id="IPR052337">
    <property type="entry name" value="SAT4-like"/>
</dbReference>
<evidence type="ECO:0000259" key="8">
    <source>
        <dbReference type="Pfam" id="PF20684"/>
    </source>
</evidence>
<feature type="transmembrane region" description="Helical" evidence="7">
    <location>
        <begin position="89"/>
        <end position="109"/>
    </location>
</feature>
<accession>A0A9P9INE9</accession>
<dbReference type="EMBL" id="JAGMUV010000018">
    <property type="protein sequence ID" value="KAH7128958.1"/>
    <property type="molecule type" value="Genomic_DNA"/>
</dbReference>
<feature type="transmembrane region" description="Helical" evidence="7">
    <location>
        <begin position="43"/>
        <end position="69"/>
    </location>
</feature>
<evidence type="ECO:0000313" key="10">
    <source>
        <dbReference type="Proteomes" id="UP000738349"/>
    </source>
</evidence>
<evidence type="ECO:0000256" key="7">
    <source>
        <dbReference type="SAM" id="Phobius"/>
    </source>
</evidence>
<proteinExistence type="inferred from homology"/>
<feature type="transmembrane region" description="Helical" evidence="7">
    <location>
        <begin position="12"/>
        <end position="31"/>
    </location>
</feature>
<keyword evidence="3 7" id="KW-1133">Transmembrane helix</keyword>
<feature type="transmembrane region" description="Helical" evidence="7">
    <location>
        <begin position="162"/>
        <end position="189"/>
    </location>
</feature>
<dbReference type="AlphaFoldDB" id="A0A9P9INE9"/>
<dbReference type="PANTHER" id="PTHR33048">
    <property type="entry name" value="PTH11-LIKE INTEGRAL MEMBRANE PROTEIN (AFU_ORTHOLOGUE AFUA_5G11245)"/>
    <property type="match status" value="1"/>
</dbReference>
<name>A0A9P9INE9_9HYPO</name>
<dbReference type="Proteomes" id="UP000738349">
    <property type="component" value="Unassembled WGS sequence"/>
</dbReference>
<feature type="transmembrane region" description="Helical" evidence="7">
    <location>
        <begin position="201"/>
        <end position="227"/>
    </location>
</feature>
<evidence type="ECO:0000256" key="4">
    <source>
        <dbReference type="ARBA" id="ARBA00023136"/>
    </source>
</evidence>
<evidence type="ECO:0000256" key="6">
    <source>
        <dbReference type="SAM" id="MobiDB-lite"/>
    </source>
</evidence>
<feature type="compositionally biased region" description="Basic and acidic residues" evidence="6">
    <location>
        <begin position="318"/>
        <end position="346"/>
    </location>
</feature>
<feature type="transmembrane region" description="Helical" evidence="7">
    <location>
        <begin position="239"/>
        <end position="262"/>
    </location>
</feature>
<dbReference type="InterPro" id="IPR049326">
    <property type="entry name" value="Rhodopsin_dom_fungi"/>
</dbReference>
<sequence length="346" mass="38705">MSLVQQGECLIAAAWSLTVLVSIFVALRIYARLVLVSWFGLDDIAYMLAFVFFVVFSITVSIGAAYYGFGPVPRPEDDQVKARFWEGVGINLMTAGMILAKCSLGLFLLRIVQETWQKVSIWAVMLLLIATSLACCASYWLQCHPVGYIWDRRIKGGECNRYFIYLVYTVTSVCVFADFFFVVFPWAVLWKMNMNRRDKTLILGSLSLGIFAGAFGIKRTIGIGAIADSKFTKASVSAAIWSVAEIAVTMVCIGIPVCLPVFRMMLGKRASNDSNNNRAVRSPSSRNRQNELQGVQTSTMTGMARKMGITWTETVSPLEREERDNMFRLESGESQERMVGKDENRS</sequence>
<organism evidence="9 10">
    <name type="scientific">Dactylonectria macrodidyma</name>
    <dbReference type="NCBI Taxonomy" id="307937"/>
    <lineage>
        <taxon>Eukaryota</taxon>
        <taxon>Fungi</taxon>
        <taxon>Dikarya</taxon>
        <taxon>Ascomycota</taxon>
        <taxon>Pezizomycotina</taxon>
        <taxon>Sordariomycetes</taxon>
        <taxon>Hypocreomycetidae</taxon>
        <taxon>Hypocreales</taxon>
        <taxon>Nectriaceae</taxon>
        <taxon>Dactylonectria</taxon>
    </lineage>
</organism>
<reference evidence="9" key="1">
    <citation type="journal article" date="2021" name="Nat. Commun.">
        <title>Genetic determinants of endophytism in the Arabidopsis root mycobiome.</title>
        <authorList>
            <person name="Mesny F."/>
            <person name="Miyauchi S."/>
            <person name="Thiergart T."/>
            <person name="Pickel B."/>
            <person name="Atanasova L."/>
            <person name="Karlsson M."/>
            <person name="Huettel B."/>
            <person name="Barry K.W."/>
            <person name="Haridas S."/>
            <person name="Chen C."/>
            <person name="Bauer D."/>
            <person name="Andreopoulos W."/>
            <person name="Pangilinan J."/>
            <person name="LaButti K."/>
            <person name="Riley R."/>
            <person name="Lipzen A."/>
            <person name="Clum A."/>
            <person name="Drula E."/>
            <person name="Henrissat B."/>
            <person name="Kohler A."/>
            <person name="Grigoriev I.V."/>
            <person name="Martin F.M."/>
            <person name="Hacquard S."/>
        </authorList>
    </citation>
    <scope>NUCLEOTIDE SEQUENCE</scope>
    <source>
        <strain evidence="9">MPI-CAGE-AT-0147</strain>
    </source>
</reference>
<protein>
    <recommendedName>
        <fullName evidence="8">Rhodopsin domain-containing protein</fullName>
    </recommendedName>
</protein>
<feature type="transmembrane region" description="Helical" evidence="7">
    <location>
        <begin position="121"/>
        <end position="142"/>
    </location>
</feature>
<keyword evidence="10" id="KW-1185">Reference proteome</keyword>
<evidence type="ECO:0000256" key="2">
    <source>
        <dbReference type="ARBA" id="ARBA00022692"/>
    </source>
</evidence>
<comment type="similarity">
    <text evidence="5">Belongs to the SAT4 family.</text>
</comment>
<evidence type="ECO:0000256" key="5">
    <source>
        <dbReference type="ARBA" id="ARBA00038359"/>
    </source>
</evidence>